<dbReference type="Pfam" id="PF00353">
    <property type="entry name" value="HemolysinCabind"/>
    <property type="match status" value="2"/>
</dbReference>
<dbReference type="PANTHER" id="PTHR38340:SF1">
    <property type="entry name" value="S-LAYER PROTEIN"/>
    <property type="match status" value="1"/>
</dbReference>
<dbReference type="InterPro" id="IPR050557">
    <property type="entry name" value="RTX_toxin/Mannuronan_C5-epim"/>
</dbReference>
<proteinExistence type="predicted"/>
<dbReference type="PROSITE" id="PS00330">
    <property type="entry name" value="HEMOLYSIN_CALCIUM"/>
    <property type="match status" value="3"/>
</dbReference>
<sequence length="616" mass="66250">MVNQVLDWSLFGSYWTDLAGGASVDTGGMSVSVAFNDQNGGSQIRTASTSQYTEAGEPFDANSGLKLYGTGGDGGKDDTSTTVIDFSAADGSGFSDDVKDVTFRINDLDVGTACDPHIDIVTIRAYDTAGNEVPVLITAAGTQIVDCNTVTGNGDHEYPNQEDGSVLIDIAGPVSRIEIDYDNGSTTDQAIWLTDVHFGTVPAVAPDGIVEGTNGNDHIDFDYLGDPDGDRIDHGDAILPGEGPNDDIVLAGDGNDTVYAAEGNDEIHGGNGNDNLHGGEGDDEIFGEAGNDNLNGGDGKDRLFGGDGNDELRGDHGDDFISTGSGNNVGFGGEGNDTFEGGSGRDVLFGGDGRDTFTKVGPGDVIDGNEGGDDFDTLDLRGGGPFNIRYTSQDFEDGFVDYLDEDGDVTGTLRFRNIENIVPCFTPGTLIATPKGECLVEELKVGDRIITRDNGIQEIRWYGVKSLDWKTLRNNEHLKPILIKAGALGHGLPERDMLVSPNHRMLVANDKTSLYFDEREVLASAKHLINNRRVHRVETLGTTYIHFMFDQHEVVLANGSWTESFQPGDYALKGIGNAQRQEIFDLFPDLKESEGIKNYHTARRVLKKHEAQLLRY</sequence>
<evidence type="ECO:0000256" key="2">
    <source>
        <dbReference type="ARBA" id="ARBA00022525"/>
    </source>
</evidence>
<evidence type="ECO:0000256" key="1">
    <source>
        <dbReference type="ARBA" id="ARBA00004613"/>
    </source>
</evidence>
<accession>A0ABV5JG82</accession>
<gene>
    <name evidence="5" type="ORF">ACFFUT_11770</name>
</gene>
<dbReference type="InterPro" id="IPR006141">
    <property type="entry name" value="Intein_N"/>
</dbReference>
<keyword evidence="2" id="KW-0964">Secreted</keyword>
<feature type="domain" description="Hedgehog/Intein (Hint)" evidence="4">
    <location>
        <begin position="423"/>
        <end position="569"/>
    </location>
</feature>
<dbReference type="InterPro" id="IPR028992">
    <property type="entry name" value="Hedgehog/Intein_dom"/>
</dbReference>
<dbReference type="InterPro" id="IPR001343">
    <property type="entry name" value="Hemolysn_Ca-bd"/>
</dbReference>
<comment type="subcellular location">
    <subcellularLocation>
        <location evidence="1">Secreted</location>
    </subcellularLocation>
</comment>
<protein>
    <submittedName>
        <fullName evidence="5">Hint domain-containing protein</fullName>
    </submittedName>
</protein>
<dbReference type="InterPro" id="IPR036844">
    <property type="entry name" value="Hint_dom_sf"/>
</dbReference>
<feature type="compositionally biased region" description="Basic and acidic residues" evidence="3">
    <location>
        <begin position="298"/>
        <end position="319"/>
    </location>
</feature>
<evidence type="ECO:0000256" key="3">
    <source>
        <dbReference type="SAM" id="MobiDB-lite"/>
    </source>
</evidence>
<evidence type="ECO:0000259" key="4">
    <source>
        <dbReference type="Pfam" id="PF13403"/>
    </source>
</evidence>
<keyword evidence="6" id="KW-1185">Reference proteome</keyword>
<dbReference type="PRINTS" id="PR00313">
    <property type="entry name" value="CABNDNGRPT"/>
</dbReference>
<feature type="region of interest" description="Disordered" evidence="3">
    <location>
        <begin position="264"/>
        <end position="335"/>
    </location>
</feature>
<dbReference type="SUPFAM" id="SSF51294">
    <property type="entry name" value="Hedgehog/intein (Hint) domain"/>
    <property type="match status" value="1"/>
</dbReference>
<dbReference type="PROSITE" id="PS50817">
    <property type="entry name" value="INTEIN_N_TER"/>
    <property type="match status" value="1"/>
</dbReference>
<dbReference type="RefSeq" id="WP_246531612.1">
    <property type="nucleotide sequence ID" value="NZ_JAGFNU010000002.1"/>
</dbReference>
<dbReference type="Pfam" id="PF13403">
    <property type="entry name" value="Hint_2"/>
    <property type="match status" value="1"/>
</dbReference>
<evidence type="ECO:0000313" key="5">
    <source>
        <dbReference type="EMBL" id="MFB9232462.1"/>
    </source>
</evidence>
<evidence type="ECO:0000313" key="6">
    <source>
        <dbReference type="Proteomes" id="UP001589683"/>
    </source>
</evidence>
<dbReference type="EMBL" id="JBHMEA010000039">
    <property type="protein sequence ID" value="MFB9232462.1"/>
    <property type="molecule type" value="Genomic_DNA"/>
</dbReference>
<name>A0ABV5JG82_9RHOB</name>
<dbReference type="InterPro" id="IPR018511">
    <property type="entry name" value="Hemolysin-typ_Ca-bd_CS"/>
</dbReference>
<dbReference type="Gene3D" id="2.150.10.10">
    <property type="entry name" value="Serralysin-like metalloprotease, C-terminal"/>
    <property type="match status" value="2"/>
</dbReference>
<dbReference type="PANTHER" id="PTHR38340">
    <property type="entry name" value="S-LAYER PROTEIN"/>
    <property type="match status" value="1"/>
</dbReference>
<reference evidence="5 6" key="1">
    <citation type="submission" date="2024-09" db="EMBL/GenBank/DDBJ databases">
        <authorList>
            <person name="Sun Q."/>
            <person name="Mori K."/>
        </authorList>
    </citation>
    <scope>NUCLEOTIDE SEQUENCE [LARGE SCALE GENOMIC DNA]</scope>
    <source>
        <strain evidence="5 6">CECT 8726</strain>
    </source>
</reference>
<organism evidence="5 6">
    <name type="scientific">Pseudohalocynthiibacter aestuariivivens</name>
    <dbReference type="NCBI Taxonomy" id="1591409"/>
    <lineage>
        <taxon>Bacteria</taxon>
        <taxon>Pseudomonadati</taxon>
        <taxon>Pseudomonadota</taxon>
        <taxon>Alphaproteobacteria</taxon>
        <taxon>Rhodobacterales</taxon>
        <taxon>Paracoccaceae</taxon>
        <taxon>Pseudohalocynthiibacter</taxon>
    </lineage>
</organism>
<dbReference type="SUPFAM" id="SSF51120">
    <property type="entry name" value="beta-Roll"/>
    <property type="match status" value="1"/>
</dbReference>
<dbReference type="InterPro" id="IPR011049">
    <property type="entry name" value="Serralysin-like_metalloprot_C"/>
</dbReference>
<dbReference type="Proteomes" id="UP001589683">
    <property type="component" value="Unassembled WGS sequence"/>
</dbReference>
<dbReference type="Gene3D" id="2.170.16.10">
    <property type="entry name" value="Hedgehog/Intein (Hint) domain"/>
    <property type="match status" value="1"/>
</dbReference>
<comment type="caution">
    <text evidence="5">The sequence shown here is derived from an EMBL/GenBank/DDBJ whole genome shotgun (WGS) entry which is preliminary data.</text>
</comment>